<evidence type="ECO:0000259" key="1">
    <source>
        <dbReference type="Pfam" id="PF01498"/>
    </source>
</evidence>
<dbReference type="Gene3D" id="3.30.420.10">
    <property type="entry name" value="Ribonuclease H-like superfamily/Ribonuclease H"/>
    <property type="match status" value="1"/>
</dbReference>
<dbReference type="EMBL" id="BGPR01019904">
    <property type="protein sequence ID" value="GBN83292.1"/>
    <property type="molecule type" value="Genomic_DNA"/>
</dbReference>
<dbReference type="OrthoDB" id="6432984at2759"/>
<sequence>MFHRKKALRLCLRGHRHFAESSWPTGQLSGTYISPTGQLADKYVLPTGQLADKQIVGARRIGHSVSEILREIGFSRSTVSRVYREYTDGGKTSDRVICKRQLDLNERGVRRLNRIVHSQRSQTLSQITTQLSRTVFKRAVQRSPHRMGFGSHRPTRVPLLNARHRTARLAWARGHREWTLEDWKRVAWSDESRFQLLHVDGRLRIWRQAHEAVDPAYKVGTVQGHGGSIMVWGVSSWQFLGSLVLVPTSLNAIRYVELLGDHLHPFMLYYHPHGNGVFQLHLSQVQVGYCLVG</sequence>
<protein>
    <submittedName>
        <fullName evidence="2">Transposable element Tcb2 transposase</fullName>
    </submittedName>
</protein>
<dbReference type="PANTHER" id="PTHR23022">
    <property type="entry name" value="TRANSPOSABLE ELEMENT-RELATED"/>
    <property type="match status" value="1"/>
</dbReference>
<reference evidence="2 3" key="1">
    <citation type="journal article" date="2019" name="Sci. Rep.">
        <title>Orb-weaving spider Araneus ventricosus genome elucidates the spidroin gene catalogue.</title>
        <authorList>
            <person name="Kono N."/>
            <person name="Nakamura H."/>
            <person name="Ohtoshi R."/>
            <person name="Moran D.A.P."/>
            <person name="Shinohara A."/>
            <person name="Yoshida Y."/>
            <person name="Fujiwara M."/>
            <person name="Mori M."/>
            <person name="Tomita M."/>
            <person name="Arakawa K."/>
        </authorList>
    </citation>
    <scope>NUCLEOTIDE SEQUENCE [LARGE SCALE GENOMIC DNA]</scope>
</reference>
<feature type="domain" description="Transposase Tc1-like" evidence="1">
    <location>
        <begin position="110"/>
        <end position="176"/>
    </location>
</feature>
<dbReference type="Pfam" id="PF01498">
    <property type="entry name" value="HTH_Tnp_Tc3_2"/>
    <property type="match status" value="1"/>
</dbReference>
<dbReference type="PANTHER" id="PTHR23022:SF119">
    <property type="entry name" value="TC1-LIKE TRANSPOSASE DDE DOMAIN-CONTAINING PROTEIN"/>
    <property type="match status" value="1"/>
</dbReference>
<dbReference type="AlphaFoldDB" id="A0A4Y2S567"/>
<dbReference type="GO" id="GO:0015074">
    <property type="term" value="P:DNA integration"/>
    <property type="evidence" value="ECO:0007669"/>
    <property type="project" value="InterPro"/>
</dbReference>
<evidence type="ECO:0000313" key="3">
    <source>
        <dbReference type="Proteomes" id="UP000499080"/>
    </source>
</evidence>
<dbReference type="Proteomes" id="UP000499080">
    <property type="component" value="Unassembled WGS sequence"/>
</dbReference>
<dbReference type="InterPro" id="IPR036397">
    <property type="entry name" value="RNaseH_sf"/>
</dbReference>
<comment type="caution">
    <text evidence="2">The sequence shown here is derived from an EMBL/GenBank/DDBJ whole genome shotgun (WGS) entry which is preliminary data.</text>
</comment>
<dbReference type="InterPro" id="IPR052338">
    <property type="entry name" value="Transposase_5"/>
</dbReference>
<dbReference type="GO" id="GO:0006313">
    <property type="term" value="P:DNA transposition"/>
    <property type="evidence" value="ECO:0007669"/>
    <property type="project" value="InterPro"/>
</dbReference>
<accession>A0A4Y2S567</accession>
<proteinExistence type="predicted"/>
<gene>
    <name evidence="2" type="primary">TCB2_275</name>
    <name evidence="2" type="ORF">AVEN_47245_1</name>
</gene>
<dbReference type="InterPro" id="IPR002492">
    <property type="entry name" value="Transposase_Tc1-like"/>
</dbReference>
<dbReference type="GO" id="GO:0003677">
    <property type="term" value="F:DNA binding"/>
    <property type="evidence" value="ECO:0007669"/>
    <property type="project" value="InterPro"/>
</dbReference>
<keyword evidence="3" id="KW-1185">Reference proteome</keyword>
<name>A0A4Y2S567_ARAVE</name>
<organism evidence="2 3">
    <name type="scientific">Araneus ventricosus</name>
    <name type="common">Orbweaver spider</name>
    <name type="synonym">Epeira ventricosa</name>
    <dbReference type="NCBI Taxonomy" id="182803"/>
    <lineage>
        <taxon>Eukaryota</taxon>
        <taxon>Metazoa</taxon>
        <taxon>Ecdysozoa</taxon>
        <taxon>Arthropoda</taxon>
        <taxon>Chelicerata</taxon>
        <taxon>Arachnida</taxon>
        <taxon>Araneae</taxon>
        <taxon>Araneomorphae</taxon>
        <taxon>Entelegynae</taxon>
        <taxon>Araneoidea</taxon>
        <taxon>Araneidae</taxon>
        <taxon>Araneus</taxon>
    </lineage>
</organism>
<evidence type="ECO:0000313" key="2">
    <source>
        <dbReference type="EMBL" id="GBN83292.1"/>
    </source>
</evidence>